<name>B8CE87_THAPS</name>
<dbReference type="Proteomes" id="UP000001449">
    <property type="component" value="Chromosome 17"/>
</dbReference>
<dbReference type="EMBL" id="CM000651">
    <property type="protein sequence ID" value="EED88337.1"/>
    <property type="molecule type" value="Genomic_DNA"/>
</dbReference>
<keyword evidence="2" id="KW-0732">Signal</keyword>
<reference evidence="3 4" key="2">
    <citation type="journal article" date="2008" name="Nature">
        <title>The Phaeodactylum genome reveals the evolutionary history of diatom genomes.</title>
        <authorList>
            <person name="Bowler C."/>
            <person name="Allen A.E."/>
            <person name="Badger J.H."/>
            <person name="Grimwood J."/>
            <person name="Jabbari K."/>
            <person name="Kuo A."/>
            <person name="Maheswari U."/>
            <person name="Martens C."/>
            <person name="Maumus F."/>
            <person name="Otillar R.P."/>
            <person name="Rayko E."/>
            <person name="Salamov A."/>
            <person name="Vandepoele K."/>
            <person name="Beszteri B."/>
            <person name="Gruber A."/>
            <person name="Heijde M."/>
            <person name="Katinka M."/>
            <person name="Mock T."/>
            <person name="Valentin K."/>
            <person name="Verret F."/>
            <person name="Berges J.A."/>
            <person name="Brownlee C."/>
            <person name="Cadoret J.P."/>
            <person name="Chiovitti A."/>
            <person name="Choi C.J."/>
            <person name="Coesel S."/>
            <person name="De Martino A."/>
            <person name="Detter J.C."/>
            <person name="Durkin C."/>
            <person name="Falciatore A."/>
            <person name="Fournet J."/>
            <person name="Haruta M."/>
            <person name="Huysman M.J."/>
            <person name="Jenkins B.D."/>
            <person name="Jiroutova K."/>
            <person name="Jorgensen R.E."/>
            <person name="Joubert Y."/>
            <person name="Kaplan A."/>
            <person name="Kroger N."/>
            <person name="Kroth P.G."/>
            <person name="La Roche J."/>
            <person name="Lindquist E."/>
            <person name="Lommer M."/>
            <person name="Martin-Jezequel V."/>
            <person name="Lopez P.J."/>
            <person name="Lucas S."/>
            <person name="Mangogna M."/>
            <person name="McGinnis K."/>
            <person name="Medlin L.K."/>
            <person name="Montsant A."/>
            <person name="Oudot-Le Secq M.P."/>
            <person name="Napoli C."/>
            <person name="Obornik M."/>
            <person name="Parker M.S."/>
            <person name="Petit J.L."/>
            <person name="Porcel B.M."/>
            <person name="Poulsen N."/>
            <person name="Robison M."/>
            <person name="Rychlewski L."/>
            <person name="Rynearson T.A."/>
            <person name="Schmutz J."/>
            <person name="Shapiro H."/>
            <person name="Siaut M."/>
            <person name="Stanley M."/>
            <person name="Sussman M.R."/>
            <person name="Taylor A.R."/>
            <person name="Vardi A."/>
            <person name="von Dassow P."/>
            <person name="Vyverman W."/>
            <person name="Willis A."/>
            <person name="Wyrwicz L.S."/>
            <person name="Rokhsar D.S."/>
            <person name="Weissenbach J."/>
            <person name="Armbrust E.V."/>
            <person name="Green B.R."/>
            <person name="Van de Peer Y."/>
            <person name="Grigoriev I.V."/>
        </authorList>
    </citation>
    <scope>NUCLEOTIDE SEQUENCE [LARGE SCALE GENOMIC DNA]</scope>
    <source>
        <strain evidence="3 4">CCMP1335</strain>
    </source>
</reference>
<feature type="signal peptide" evidence="2">
    <location>
        <begin position="1"/>
        <end position="18"/>
    </location>
</feature>
<dbReference type="KEGG" id="tps:THAPSDRAFT_25280"/>
<organism evidence="3 4">
    <name type="scientific">Thalassiosira pseudonana</name>
    <name type="common">Marine diatom</name>
    <name type="synonym">Cyclotella nana</name>
    <dbReference type="NCBI Taxonomy" id="35128"/>
    <lineage>
        <taxon>Eukaryota</taxon>
        <taxon>Sar</taxon>
        <taxon>Stramenopiles</taxon>
        <taxon>Ochrophyta</taxon>
        <taxon>Bacillariophyta</taxon>
        <taxon>Coscinodiscophyceae</taxon>
        <taxon>Thalassiosirophycidae</taxon>
        <taxon>Thalassiosirales</taxon>
        <taxon>Thalassiosiraceae</taxon>
        <taxon>Thalassiosira</taxon>
    </lineage>
</organism>
<evidence type="ECO:0000313" key="3">
    <source>
        <dbReference type="EMBL" id="EED88337.1"/>
    </source>
</evidence>
<dbReference type="RefSeq" id="XP_002294503.1">
    <property type="nucleotide sequence ID" value="XM_002294467.1"/>
</dbReference>
<dbReference type="PaxDb" id="35128-Thaps25280"/>
<gene>
    <name evidence="3" type="ORF">THAPSDRAFT_25280</name>
</gene>
<protein>
    <submittedName>
        <fullName evidence="3">Uncharacterized protein</fullName>
    </submittedName>
</protein>
<evidence type="ECO:0000313" key="4">
    <source>
        <dbReference type="Proteomes" id="UP000001449"/>
    </source>
</evidence>
<accession>B8CE87</accession>
<feature type="chain" id="PRO_5002870050" evidence="2">
    <location>
        <begin position="19"/>
        <end position="186"/>
    </location>
</feature>
<evidence type="ECO:0000256" key="2">
    <source>
        <dbReference type="SAM" id="SignalP"/>
    </source>
</evidence>
<dbReference type="InParanoid" id="B8CE87"/>
<dbReference type="AlphaFoldDB" id="B8CE87"/>
<feature type="region of interest" description="Disordered" evidence="1">
    <location>
        <begin position="143"/>
        <end position="186"/>
    </location>
</feature>
<dbReference type="GeneID" id="7444230"/>
<dbReference type="HOGENOM" id="CLU_1457287_0_0_1"/>
<proteinExistence type="predicted"/>
<evidence type="ECO:0000256" key="1">
    <source>
        <dbReference type="SAM" id="MobiDB-lite"/>
    </source>
</evidence>
<sequence length="186" mass="20952">MNQLIIIIFFVLTLFAKAFDEDRELLRRGSRSTTEVCINFGKGTGKQTLEVPKEHVPWFLAERRTSQAKRGACKVNRKKTVKTLKKRETRSKLFCRRIRGTISQYKAPMFATEYLIDNGFTEGRCENQRAARTYTMKYIAPPTADETTTTVPTPKTPKSTTTSTTTTTTATPKTPKSKTTTTTAAP</sequence>
<keyword evidence="4" id="KW-1185">Reference proteome</keyword>
<reference evidence="3 4" key="1">
    <citation type="journal article" date="2004" name="Science">
        <title>The genome of the diatom Thalassiosira pseudonana: ecology, evolution, and metabolism.</title>
        <authorList>
            <person name="Armbrust E.V."/>
            <person name="Berges J.A."/>
            <person name="Bowler C."/>
            <person name="Green B.R."/>
            <person name="Martinez D."/>
            <person name="Putnam N.H."/>
            <person name="Zhou S."/>
            <person name="Allen A.E."/>
            <person name="Apt K.E."/>
            <person name="Bechner M."/>
            <person name="Brzezinski M.A."/>
            <person name="Chaal B.K."/>
            <person name="Chiovitti A."/>
            <person name="Davis A.K."/>
            <person name="Demarest M.S."/>
            <person name="Detter J.C."/>
            <person name="Glavina T."/>
            <person name="Goodstein D."/>
            <person name="Hadi M.Z."/>
            <person name="Hellsten U."/>
            <person name="Hildebrand M."/>
            <person name="Jenkins B.D."/>
            <person name="Jurka J."/>
            <person name="Kapitonov V.V."/>
            <person name="Kroger N."/>
            <person name="Lau W.W."/>
            <person name="Lane T.W."/>
            <person name="Larimer F.W."/>
            <person name="Lippmeier J.C."/>
            <person name="Lucas S."/>
            <person name="Medina M."/>
            <person name="Montsant A."/>
            <person name="Obornik M."/>
            <person name="Parker M.S."/>
            <person name="Palenik B."/>
            <person name="Pazour G.J."/>
            <person name="Richardson P.M."/>
            <person name="Rynearson T.A."/>
            <person name="Saito M.A."/>
            <person name="Schwartz D.C."/>
            <person name="Thamatrakoln K."/>
            <person name="Valentin K."/>
            <person name="Vardi A."/>
            <person name="Wilkerson F.P."/>
            <person name="Rokhsar D.S."/>
        </authorList>
    </citation>
    <scope>NUCLEOTIDE SEQUENCE [LARGE SCALE GENOMIC DNA]</scope>
    <source>
        <strain evidence="3 4">CCMP1335</strain>
    </source>
</reference>